<organism evidence="8 9">
    <name type="scientific">Heterodermia speciosa</name>
    <dbReference type="NCBI Taxonomy" id="116794"/>
    <lineage>
        <taxon>Eukaryota</taxon>
        <taxon>Fungi</taxon>
        <taxon>Dikarya</taxon>
        <taxon>Ascomycota</taxon>
        <taxon>Pezizomycotina</taxon>
        <taxon>Lecanoromycetes</taxon>
        <taxon>OSLEUM clade</taxon>
        <taxon>Lecanoromycetidae</taxon>
        <taxon>Caliciales</taxon>
        <taxon>Physciaceae</taxon>
        <taxon>Heterodermia</taxon>
    </lineage>
</organism>
<comment type="caution">
    <text evidence="8">The sequence shown here is derived from an EMBL/GenBank/DDBJ whole genome shotgun (WGS) entry which is preliminary data.</text>
</comment>
<dbReference type="EMBL" id="CAJPDS010000048">
    <property type="protein sequence ID" value="CAF9928486.1"/>
    <property type="molecule type" value="Genomic_DNA"/>
</dbReference>
<dbReference type="GO" id="GO:0005506">
    <property type="term" value="F:iron ion binding"/>
    <property type="evidence" value="ECO:0007669"/>
    <property type="project" value="InterPro"/>
</dbReference>
<dbReference type="GO" id="GO:0016705">
    <property type="term" value="F:oxidoreductase activity, acting on paired donors, with incorporation or reduction of molecular oxygen"/>
    <property type="evidence" value="ECO:0007669"/>
    <property type="project" value="InterPro"/>
</dbReference>
<dbReference type="PRINTS" id="PR00385">
    <property type="entry name" value="P450"/>
</dbReference>
<evidence type="ECO:0000256" key="3">
    <source>
        <dbReference type="ARBA" id="ARBA00022723"/>
    </source>
</evidence>
<evidence type="ECO:0000256" key="7">
    <source>
        <dbReference type="PIRSR" id="PIRSR602401-1"/>
    </source>
</evidence>
<dbReference type="InterPro" id="IPR002401">
    <property type="entry name" value="Cyt_P450_E_grp-I"/>
</dbReference>
<comment type="cofactor">
    <cofactor evidence="7">
        <name>heme</name>
        <dbReference type="ChEBI" id="CHEBI:30413"/>
    </cofactor>
</comment>
<gene>
    <name evidence="8" type="ORF">HETSPECPRED_006860</name>
</gene>
<evidence type="ECO:0000256" key="4">
    <source>
        <dbReference type="ARBA" id="ARBA00023002"/>
    </source>
</evidence>
<protein>
    <submittedName>
        <fullName evidence="8">Uncharacterized protein</fullName>
    </submittedName>
</protein>
<dbReference type="PRINTS" id="PR00463">
    <property type="entry name" value="EP450I"/>
</dbReference>
<keyword evidence="6" id="KW-0503">Monooxygenase</keyword>
<comment type="similarity">
    <text evidence="1">Belongs to the cytochrome P450 family.</text>
</comment>
<dbReference type="AlphaFoldDB" id="A0A8H3FPR7"/>
<reference evidence="8" key="1">
    <citation type="submission" date="2021-03" db="EMBL/GenBank/DDBJ databases">
        <authorList>
            <person name="Tagirdzhanova G."/>
        </authorList>
    </citation>
    <scope>NUCLEOTIDE SEQUENCE</scope>
</reference>
<dbReference type="PANTHER" id="PTHR24291">
    <property type="entry name" value="CYTOCHROME P450 FAMILY 4"/>
    <property type="match status" value="1"/>
</dbReference>
<proteinExistence type="inferred from homology"/>
<evidence type="ECO:0000256" key="5">
    <source>
        <dbReference type="ARBA" id="ARBA00023004"/>
    </source>
</evidence>
<keyword evidence="4" id="KW-0560">Oxidoreductase</keyword>
<dbReference type="Pfam" id="PF00067">
    <property type="entry name" value="p450"/>
    <property type="match status" value="1"/>
</dbReference>
<evidence type="ECO:0000313" key="9">
    <source>
        <dbReference type="Proteomes" id="UP000664521"/>
    </source>
</evidence>
<sequence>MSTTIGRLAPGLCLLLLLTQVIKFFVKFYQVRQRFQSFQKQGLPMPPHHPILGHLLLVSKIMGTLPSDVHGHVLPNQIEQLLPNLGSVFYLDTWPFGPPMLVVANPDACYQITQSHSLPKYHALRKYMEPMTGGKDLVTMEASEWKTWRNIFNPGFSSAHLMTLVPDILKDMSRFVERLQEASKGSEVVRLDPMANMLSLDIICRVALDTDLNAQQGSSDFASALRRQTRWLSFGNEANLFTRYHPLRPMMQWWNARQMNQFIAQELNSRFDINHTKEKVSTDRRSRTIIDLALETYLSETTPTNSSGSLDSTFQNVAISQIRTFVFAGHDSTGSTICYAFHLVSTNPSARRQLVDEHNRILGPDPEQAIARLREEPHLLKRLVFTTAVVKETLRLYPPASSTRSGESGFNIRLSDGRQLPTAGFLVWSNSYAIHRDPVLWPQPNSFLPERWLVEEGHDLHPVKGSHRPFEFGPRNCIGQELAMLEVKMVLAVTVRRFQVRSAYDEWDRLHWGNRSGSKMVNGERAYPVLDGAAHPSEGLPCRVEMIAH</sequence>
<dbReference type="SUPFAM" id="SSF48264">
    <property type="entry name" value="Cytochrome P450"/>
    <property type="match status" value="1"/>
</dbReference>
<dbReference type="GO" id="GO:0004497">
    <property type="term" value="F:monooxygenase activity"/>
    <property type="evidence" value="ECO:0007669"/>
    <property type="project" value="UniProtKB-KW"/>
</dbReference>
<dbReference type="InterPro" id="IPR036396">
    <property type="entry name" value="Cyt_P450_sf"/>
</dbReference>
<keyword evidence="3 7" id="KW-0479">Metal-binding</keyword>
<dbReference type="Proteomes" id="UP000664521">
    <property type="component" value="Unassembled WGS sequence"/>
</dbReference>
<dbReference type="CDD" id="cd11051">
    <property type="entry name" value="CYP59-like"/>
    <property type="match status" value="1"/>
</dbReference>
<dbReference type="InterPro" id="IPR050196">
    <property type="entry name" value="Cytochrome_P450_Monoox"/>
</dbReference>
<dbReference type="PANTHER" id="PTHR24291:SF50">
    <property type="entry name" value="BIFUNCTIONAL ALBAFLAVENONE MONOOXYGENASE_TERPENE SYNTHASE"/>
    <property type="match status" value="1"/>
</dbReference>
<dbReference type="OrthoDB" id="10029320at2759"/>
<dbReference type="GO" id="GO:0020037">
    <property type="term" value="F:heme binding"/>
    <property type="evidence" value="ECO:0007669"/>
    <property type="project" value="InterPro"/>
</dbReference>
<evidence type="ECO:0000313" key="8">
    <source>
        <dbReference type="EMBL" id="CAF9928486.1"/>
    </source>
</evidence>
<accession>A0A8H3FPR7</accession>
<evidence type="ECO:0000256" key="6">
    <source>
        <dbReference type="ARBA" id="ARBA00023033"/>
    </source>
</evidence>
<keyword evidence="5 7" id="KW-0408">Iron</keyword>
<name>A0A8H3FPR7_9LECA</name>
<feature type="binding site" description="axial binding residue" evidence="7">
    <location>
        <position position="477"/>
    </location>
    <ligand>
        <name>heme</name>
        <dbReference type="ChEBI" id="CHEBI:30413"/>
    </ligand>
    <ligandPart>
        <name>Fe</name>
        <dbReference type="ChEBI" id="CHEBI:18248"/>
    </ligandPart>
</feature>
<evidence type="ECO:0000256" key="2">
    <source>
        <dbReference type="ARBA" id="ARBA00022617"/>
    </source>
</evidence>
<dbReference type="InterPro" id="IPR001128">
    <property type="entry name" value="Cyt_P450"/>
</dbReference>
<evidence type="ECO:0000256" key="1">
    <source>
        <dbReference type="ARBA" id="ARBA00010617"/>
    </source>
</evidence>
<keyword evidence="9" id="KW-1185">Reference proteome</keyword>
<dbReference type="Gene3D" id="1.10.630.10">
    <property type="entry name" value="Cytochrome P450"/>
    <property type="match status" value="1"/>
</dbReference>
<keyword evidence="2 7" id="KW-0349">Heme</keyword>